<name>A0A5K7ZRH1_9BACT</name>
<dbReference type="Pfam" id="PF03548">
    <property type="entry name" value="LolA"/>
    <property type="match status" value="1"/>
</dbReference>
<dbReference type="AlphaFoldDB" id="A0A5K7ZRH1"/>
<dbReference type="PANTHER" id="PTHR35869:SF1">
    <property type="entry name" value="OUTER-MEMBRANE LIPOPROTEIN CARRIER PROTEIN"/>
    <property type="match status" value="1"/>
</dbReference>
<organism evidence="2 3">
    <name type="scientific">Desulfosarcina ovata subsp. sediminis</name>
    <dbReference type="NCBI Taxonomy" id="885957"/>
    <lineage>
        <taxon>Bacteria</taxon>
        <taxon>Pseudomonadati</taxon>
        <taxon>Thermodesulfobacteriota</taxon>
        <taxon>Desulfobacteria</taxon>
        <taxon>Desulfobacterales</taxon>
        <taxon>Desulfosarcinaceae</taxon>
        <taxon>Desulfosarcina</taxon>
    </lineage>
</organism>
<sequence>MRLGLLACVALCLGWADNWDGIRAAAGTVASLQTEFTQTKHLPILARPLVSRGKLVYQTPGSLRWEYLSPIRSILLMHDGRVRRFTQDTRTHAFREESGAGLDAMQVVFEEISQWLAGRFEDNPMFDARLEPPRKIVLTPKQKAFAEVLQRIELVLDDRPGVIRQVVIVEGEDAYTELTFSQTVLNQAIDADVFQKVP</sequence>
<dbReference type="KEGG" id="dov:DSCO28_21690"/>
<dbReference type="CDD" id="cd16325">
    <property type="entry name" value="LolA"/>
    <property type="match status" value="1"/>
</dbReference>
<protein>
    <recommendedName>
        <fullName evidence="4">Outer membrane lipoprotein carrier protein LolA</fullName>
    </recommendedName>
</protein>
<dbReference type="SUPFAM" id="SSF89392">
    <property type="entry name" value="Prokaryotic lipoproteins and lipoprotein localization factors"/>
    <property type="match status" value="1"/>
</dbReference>
<gene>
    <name evidence="2" type="ORF">DSCO28_21690</name>
</gene>
<dbReference type="InterPro" id="IPR029046">
    <property type="entry name" value="LolA/LolB/LppX"/>
</dbReference>
<dbReference type="EMBL" id="AP021876">
    <property type="protein sequence ID" value="BBO81603.1"/>
    <property type="molecule type" value="Genomic_DNA"/>
</dbReference>
<keyword evidence="1" id="KW-0732">Signal</keyword>
<dbReference type="Proteomes" id="UP000425960">
    <property type="component" value="Chromosome"/>
</dbReference>
<accession>A0A5K7ZRH1</accession>
<dbReference type="InterPro" id="IPR004564">
    <property type="entry name" value="OM_lipoprot_carrier_LolA-like"/>
</dbReference>
<dbReference type="Gene3D" id="2.50.20.10">
    <property type="entry name" value="Lipoprotein localisation LolA/LolB/LppX"/>
    <property type="match status" value="1"/>
</dbReference>
<evidence type="ECO:0000313" key="2">
    <source>
        <dbReference type="EMBL" id="BBO81603.1"/>
    </source>
</evidence>
<proteinExistence type="predicted"/>
<evidence type="ECO:0000313" key="3">
    <source>
        <dbReference type="Proteomes" id="UP000425960"/>
    </source>
</evidence>
<evidence type="ECO:0000256" key="1">
    <source>
        <dbReference type="ARBA" id="ARBA00022729"/>
    </source>
</evidence>
<dbReference type="PANTHER" id="PTHR35869">
    <property type="entry name" value="OUTER-MEMBRANE LIPOPROTEIN CARRIER PROTEIN"/>
    <property type="match status" value="1"/>
</dbReference>
<reference evidence="2 3" key="1">
    <citation type="submission" date="2019-11" db="EMBL/GenBank/DDBJ databases">
        <title>Comparative genomics of hydrocarbon-degrading Desulfosarcina strains.</title>
        <authorList>
            <person name="Watanabe M."/>
            <person name="Kojima H."/>
            <person name="Fukui M."/>
        </authorList>
    </citation>
    <scope>NUCLEOTIDE SEQUENCE [LARGE SCALE GENOMIC DNA]</scope>
    <source>
        <strain evidence="2 3">28bB2T</strain>
    </source>
</reference>
<evidence type="ECO:0008006" key="4">
    <source>
        <dbReference type="Google" id="ProtNLM"/>
    </source>
</evidence>